<protein>
    <recommendedName>
        <fullName evidence="5">DUF732 domain-containing protein</fullName>
    </recommendedName>
</protein>
<dbReference type="Proteomes" id="UP000219072">
    <property type="component" value="Unassembled WGS sequence"/>
</dbReference>
<organism evidence="3 4">
    <name type="scientific">Streptomyces zhaozhouensis</name>
    <dbReference type="NCBI Taxonomy" id="1300267"/>
    <lineage>
        <taxon>Bacteria</taxon>
        <taxon>Bacillati</taxon>
        <taxon>Actinomycetota</taxon>
        <taxon>Actinomycetes</taxon>
        <taxon>Kitasatosporales</taxon>
        <taxon>Streptomycetaceae</taxon>
        <taxon>Streptomyces</taxon>
    </lineage>
</organism>
<evidence type="ECO:0000256" key="1">
    <source>
        <dbReference type="SAM" id="MobiDB-lite"/>
    </source>
</evidence>
<keyword evidence="4" id="KW-1185">Reference proteome</keyword>
<keyword evidence="2" id="KW-0732">Signal</keyword>
<feature type="compositionally biased region" description="Gly residues" evidence="1">
    <location>
        <begin position="45"/>
        <end position="57"/>
    </location>
</feature>
<reference evidence="3 4" key="1">
    <citation type="submission" date="2017-09" db="EMBL/GenBank/DDBJ databases">
        <authorList>
            <person name="Ehlers B."/>
            <person name="Leendertz F.H."/>
        </authorList>
    </citation>
    <scope>NUCLEOTIDE SEQUENCE [LARGE SCALE GENOMIC DNA]</scope>
    <source>
        <strain evidence="3 4">CGMCC 4.7095</strain>
    </source>
</reference>
<feature type="chain" id="PRO_5039317572" description="DUF732 domain-containing protein" evidence="2">
    <location>
        <begin position="25"/>
        <end position="170"/>
    </location>
</feature>
<feature type="region of interest" description="Disordered" evidence="1">
    <location>
        <begin position="23"/>
        <end position="101"/>
    </location>
</feature>
<gene>
    <name evidence="3" type="ORF">SAMN06297387_101424</name>
</gene>
<evidence type="ECO:0000313" key="3">
    <source>
        <dbReference type="EMBL" id="SOD58985.1"/>
    </source>
</evidence>
<sequence>MRGGGRGRALLPLLALLLTAGLTACGGSSDDGGAESARTASEESSGGGSGAAGGTAGDGAEPAEPREPGESDEPVDDGVPEETVPEEELVPSGGEFTEEQREFLVERVPTGVDPGAVLDQGTAACERLGYLSRHDPESVGEAVASGEIPEAEAAVRHLCPEYAEFVAPAD</sequence>
<evidence type="ECO:0000256" key="2">
    <source>
        <dbReference type="SAM" id="SignalP"/>
    </source>
</evidence>
<evidence type="ECO:0008006" key="5">
    <source>
        <dbReference type="Google" id="ProtNLM"/>
    </source>
</evidence>
<evidence type="ECO:0000313" key="4">
    <source>
        <dbReference type="Proteomes" id="UP000219072"/>
    </source>
</evidence>
<dbReference type="OrthoDB" id="4338372at2"/>
<feature type="signal peptide" evidence="2">
    <location>
        <begin position="1"/>
        <end position="24"/>
    </location>
</feature>
<dbReference type="EMBL" id="OCNE01000001">
    <property type="protein sequence ID" value="SOD58985.1"/>
    <property type="molecule type" value="Genomic_DNA"/>
</dbReference>
<accession>A0A286DJP8</accession>
<dbReference type="PROSITE" id="PS51257">
    <property type="entry name" value="PROKAR_LIPOPROTEIN"/>
    <property type="match status" value="1"/>
</dbReference>
<feature type="compositionally biased region" description="Low complexity" evidence="1">
    <location>
        <begin position="34"/>
        <end position="44"/>
    </location>
</feature>
<feature type="compositionally biased region" description="Acidic residues" evidence="1">
    <location>
        <begin position="70"/>
        <end position="89"/>
    </location>
</feature>
<name>A0A286DJP8_9ACTN</name>
<dbReference type="AlphaFoldDB" id="A0A286DJP8"/>
<proteinExistence type="predicted"/>
<dbReference type="RefSeq" id="WP_097229167.1">
    <property type="nucleotide sequence ID" value="NZ_OCNE01000001.1"/>
</dbReference>